<dbReference type="Gene3D" id="1.10.287.1060">
    <property type="entry name" value="ESAT-6-like"/>
    <property type="match status" value="1"/>
</dbReference>
<accession>F3UEB7</accession>
<dbReference type="NCBIfam" id="TIGR03930">
    <property type="entry name" value="WXG100_ESAT6"/>
    <property type="match status" value="1"/>
</dbReference>
<dbReference type="InterPro" id="IPR036689">
    <property type="entry name" value="ESAT-6-like_sf"/>
</dbReference>
<sequence>MYPLYKFAKGEKTMAQIKLTPEDLRTSAQRYTQGSENVTQVLNELTREQGIISDNWDGSAFDSFEAQFNELTPKIREFATLLQDINAQLVKVADIVEQTDQDIAAQIH</sequence>
<dbReference type="HOGENOM" id="CLU_158563_4_0_9"/>
<dbReference type="InterPro" id="IPR010310">
    <property type="entry name" value="T7SS_ESAT-6-like"/>
</dbReference>
<name>F3UEB7_STRSA</name>
<protein>
    <recommendedName>
        <fullName evidence="1">ESAT-6-like protein</fullName>
    </recommendedName>
</protein>
<dbReference type="PATRIC" id="fig|888820.3.peg.1925"/>
<evidence type="ECO:0000313" key="2">
    <source>
        <dbReference type="EMBL" id="EGJ36675.1"/>
    </source>
</evidence>
<comment type="caution">
    <text evidence="2">The sequence shown here is derived from an EMBL/GenBank/DDBJ whole genome shotgun (WGS) entry which is preliminary data.</text>
</comment>
<evidence type="ECO:0000313" key="3">
    <source>
        <dbReference type="Proteomes" id="UP000004171"/>
    </source>
</evidence>
<dbReference type="Proteomes" id="UP000004171">
    <property type="component" value="Unassembled WGS sequence"/>
</dbReference>
<proteinExistence type="inferred from homology"/>
<gene>
    <name evidence="2" type="primary">esxA</name>
    <name evidence="2" type="ORF">HMPREF9393_1971</name>
</gene>
<dbReference type="EMBL" id="AFFL01000006">
    <property type="protein sequence ID" value="EGJ36675.1"/>
    <property type="molecule type" value="Genomic_DNA"/>
</dbReference>
<dbReference type="AlphaFoldDB" id="F3UEB7"/>
<evidence type="ECO:0000256" key="1">
    <source>
        <dbReference type="RuleBase" id="RU362001"/>
    </source>
</evidence>
<organism evidence="2 3">
    <name type="scientific">Streptococcus sanguinis SK1056</name>
    <dbReference type="NCBI Taxonomy" id="888820"/>
    <lineage>
        <taxon>Bacteria</taxon>
        <taxon>Bacillati</taxon>
        <taxon>Bacillota</taxon>
        <taxon>Bacilli</taxon>
        <taxon>Lactobacillales</taxon>
        <taxon>Streptococcaceae</taxon>
        <taxon>Streptococcus</taxon>
    </lineage>
</organism>
<dbReference type="SUPFAM" id="SSF140453">
    <property type="entry name" value="EsxAB dimer-like"/>
    <property type="match status" value="1"/>
</dbReference>
<comment type="similarity">
    <text evidence="1">Belongs to the WXG100 family.</text>
</comment>
<dbReference type="Pfam" id="PF06013">
    <property type="entry name" value="WXG100"/>
    <property type="match status" value="1"/>
</dbReference>
<reference evidence="2 3" key="1">
    <citation type="submission" date="2011-03" db="EMBL/GenBank/DDBJ databases">
        <authorList>
            <person name="Muzny D."/>
            <person name="Qin X."/>
            <person name="Deng J."/>
            <person name="Jiang H."/>
            <person name="Liu Y."/>
            <person name="Qu J."/>
            <person name="Song X.-Z."/>
            <person name="Zhang L."/>
            <person name="Thornton R."/>
            <person name="Coyle M."/>
            <person name="Francisco L."/>
            <person name="Jackson L."/>
            <person name="Javaid M."/>
            <person name="Korchina V."/>
            <person name="Kovar C."/>
            <person name="Mata R."/>
            <person name="Mathew T."/>
            <person name="Ngo R."/>
            <person name="Nguyen L."/>
            <person name="Nguyen N."/>
            <person name="Okwuonu G."/>
            <person name="Ongeri F."/>
            <person name="Pham C."/>
            <person name="Simmons D."/>
            <person name="Wilczek-Boney K."/>
            <person name="Hale W."/>
            <person name="Jakkamsetti A."/>
            <person name="Pham P."/>
            <person name="Ruth R."/>
            <person name="San Lucas F."/>
            <person name="Warren J."/>
            <person name="Zhang J."/>
            <person name="Zhao Z."/>
            <person name="Zhou C."/>
            <person name="Zhu D."/>
            <person name="Lee S."/>
            <person name="Bess C."/>
            <person name="Blankenburg K."/>
            <person name="Forbes L."/>
            <person name="Fu Q."/>
            <person name="Gubbala S."/>
            <person name="Hirani K."/>
            <person name="Jayaseelan J.C."/>
            <person name="Lara F."/>
            <person name="Munidasa M."/>
            <person name="Palculict T."/>
            <person name="Patil S."/>
            <person name="Pu L.-L."/>
            <person name="Saada N."/>
            <person name="Tang L."/>
            <person name="Weissenberger G."/>
            <person name="Zhu Y."/>
            <person name="Hemphill L."/>
            <person name="Shang Y."/>
            <person name="Youmans B."/>
            <person name="Ayvaz T."/>
            <person name="Ross M."/>
            <person name="Santibanez J."/>
            <person name="Aqrawi P."/>
            <person name="Gross S."/>
            <person name="Joshi V."/>
            <person name="Fowler G."/>
            <person name="Nazareth L."/>
            <person name="Reid J."/>
            <person name="Worley K."/>
            <person name="Petrosino J."/>
            <person name="Highlander S."/>
            <person name="Gibbs R."/>
        </authorList>
    </citation>
    <scope>NUCLEOTIDE SEQUENCE [LARGE SCALE GENOMIC DNA]</scope>
    <source>
        <strain evidence="2 3">SK1056</strain>
    </source>
</reference>